<feature type="compositionally biased region" description="Basic and acidic residues" evidence="6">
    <location>
        <begin position="370"/>
        <end position="379"/>
    </location>
</feature>
<evidence type="ECO:0000256" key="3">
    <source>
        <dbReference type="ARBA" id="ARBA00023125"/>
    </source>
</evidence>
<dbReference type="FunFam" id="3.30.450.20:FF:000054">
    <property type="entry name" value="Trachealess, isoform D"/>
    <property type="match status" value="1"/>
</dbReference>
<dbReference type="InterPro" id="IPR035965">
    <property type="entry name" value="PAS-like_dom_sf"/>
</dbReference>
<dbReference type="GO" id="GO:0000981">
    <property type="term" value="F:DNA-binding transcription factor activity, RNA polymerase II-specific"/>
    <property type="evidence" value="ECO:0007669"/>
    <property type="project" value="TreeGrafter"/>
</dbReference>
<feature type="compositionally biased region" description="Basic residues" evidence="6">
    <location>
        <begin position="532"/>
        <end position="546"/>
    </location>
</feature>
<evidence type="ECO:0000256" key="4">
    <source>
        <dbReference type="ARBA" id="ARBA00023163"/>
    </source>
</evidence>
<feature type="compositionally biased region" description="Polar residues" evidence="6">
    <location>
        <begin position="547"/>
        <end position="556"/>
    </location>
</feature>
<dbReference type="SMART" id="SM00091">
    <property type="entry name" value="PAS"/>
    <property type="match status" value="1"/>
</dbReference>
<proteinExistence type="predicted"/>
<organism evidence="8 9">
    <name type="scientific">Caerostris extrusa</name>
    <name type="common">Bark spider</name>
    <name type="synonym">Caerostris bankana</name>
    <dbReference type="NCBI Taxonomy" id="172846"/>
    <lineage>
        <taxon>Eukaryota</taxon>
        <taxon>Metazoa</taxon>
        <taxon>Ecdysozoa</taxon>
        <taxon>Arthropoda</taxon>
        <taxon>Chelicerata</taxon>
        <taxon>Arachnida</taxon>
        <taxon>Araneae</taxon>
        <taxon>Araneomorphae</taxon>
        <taxon>Entelegynae</taxon>
        <taxon>Araneoidea</taxon>
        <taxon>Araneidae</taxon>
        <taxon>Caerostris</taxon>
    </lineage>
</organism>
<dbReference type="CDD" id="cd00130">
    <property type="entry name" value="PAS"/>
    <property type="match status" value="1"/>
</dbReference>
<feature type="compositionally biased region" description="Low complexity" evidence="6">
    <location>
        <begin position="503"/>
        <end position="519"/>
    </location>
</feature>
<feature type="compositionally biased region" description="Basic and acidic residues" evidence="6">
    <location>
        <begin position="199"/>
        <end position="208"/>
    </location>
</feature>
<dbReference type="PANTHER" id="PTHR23043:SF26">
    <property type="entry name" value="PROTEIN TRACHEALESS"/>
    <property type="match status" value="1"/>
</dbReference>
<feature type="region of interest" description="Disordered" evidence="6">
    <location>
        <begin position="349"/>
        <end position="407"/>
    </location>
</feature>
<keyword evidence="3" id="KW-0238">DNA-binding</keyword>
<comment type="subcellular location">
    <subcellularLocation>
        <location evidence="1">Nucleus</location>
    </subcellularLocation>
</comment>
<dbReference type="PROSITE" id="PS50112">
    <property type="entry name" value="PAS"/>
    <property type="match status" value="1"/>
</dbReference>
<dbReference type="InterPro" id="IPR000014">
    <property type="entry name" value="PAS"/>
</dbReference>
<dbReference type="Proteomes" id="UP001054945">
    <property type="component" value="Unassembled WGS sequence"/>
</dbReference>
<dbReference type="AlphaFoldDB" id="A0AAV4M7L3"/>
<keyword evidence="2" id="KW-0805">Transcription regulation</keyword>
<evidence type="ECO:0000256" key="2">
    <source>
        <dbReference type="ARBA" id="ARBA00023015"/>
    </source>
</evidence>
<feature type="compositionally biased region" description="Basic and acidic residues" evidence="6">
    <location>
        <begin position="349"/>
        <end position="358"/>
    </location>
</feature>
<keyword evidence="4" id="KW-0804">Transcription</keyword>
<keyword evidence="5" id="KW-0539">Nucleus</keyword>
<dbReference type="GO" id="GO:0000977">
    <property type="term" value="F:RNA polymerase II transcription regulatory region sequence-specific DNA binding"/>
    <property type="evidence" value="ECO:0007669"/>
    <property type="project" value="TreeGrafter"/>
</dbReference>
<evidence type="ECO:0000256" key="6">
    <source>
        <dbReference type="SAM" id="MobiDB-lite"/>
    </source>
</evidence>
<dbReference type="PANTHER" id="PTHR23043">
    <property type="entry name" value="HYPOXIA-INDUCIBLE FACTOR 1 ALPHA"/>
    <property type="match status" value="1"/>
</dbReference>
<reference evidence="8 9" key="1">
    <citation type="submission" date="2021-06" db="EMBL/GenBank/DDBJ databases">
        <title>Caerostris extrusa draft genome.</title>
        <authorList>
            <person name="Kono N."/>
            <person name="Arakawa K."/>
        </authorList>
    </citation>
    <scope>NUCLEOTIDE SEQUENCE [LARGE SCALE GENOMIC DNA]</scope>
</reference>
<evidence type="ECO:0000259" key="7">
    <source>
        <dbReference type="PROSITE" id="PS50112"/>
    </source>
</evidence>
<dbReference type="Gene3D" id="3.30.450.20">
    <property type="entry name" value="PAS domain"/>
    <property type="match status" value="1"/>
</dbReference>
<accession>A0AAV4M7L3</accession>
<dbReference type="GO" id="GO:0005634">
    <property type="term" value="C:nucleus"/>
    <property type="evidence" value="ECO:0007669"/>
    <property type="project" value="UniProtKB-SubCell"/>
</dbReference>
<dbReference type="EMBL" id="BPLR01001824">
    <property type="protein sequence ID" value="GIX66824.1"/>
    <property type="molecule type" value="Genomic_DNA"/>
</dbReference>
<sequence length="629" mass="68117">MNRTIEMIESFISRRNSTCGWKIKVISKATSGAGAVSPAAPVQLRAERGASSSSVMGMVAMAIALPPPSINEVRLESDMFVTRLTFEFRVAHCEPRVSDLLDYTAEELTGKNLYTLCHGQDVQKLRKCHVDLINKGQVMSAYYRLMNKNGGFTWLQTCATVICNSKNSDEQSIICVNYVLSGIEYEHCILDCSQMPDNLKPDDPSHSERSRRRKPETTLPHATAAALQVHLRRKRKFQNTQGSLRAGGELHLANLCPQQAMQVELSQNGFEMEAKQLIRYPDSKHACLETPLAPRSAAWWAIRAGRAPWTAWTSAPPPPPARGRQDRPALEALPPRLLRIARGIDRHVRQGVGGRDEQAPALGGRQGAPEVHHPVDRGPPDTLPASSLLRQIYGPTPPASGDPYPDQGQFMLSGNVIAATGYSGGGGSYMDAYSAMTPPASVSPQDHPGISETAAFSEAAAAAAAAAIPTCTTLPARGGAAAPQAAGLRAPRRPGRLRPPAAPQSSSTPAASTSTTLPARLLIILPTGRPGTRNRTHNLPARRTRRSCTTQASTNPAPVASEGCRLPPTTRKGLLLRHTRREETGRRPQDSKRHSFEVTATLPTPIVKVVEFSVGSPRRQQKKKDTLLK</sequence>
<keyword evidence="9" id="KW-1185">Reference proteome</keyword>
<evidence type="ECO:0000256" key="1">
    <source>
        <dbReference type="ARBA" id="ARBA00004123"/>
    </source>
</evidence>
<feature type="domain" description="PAS" evidence="7">
    <location>
        <begin position="89"/>
        <end position="136"/>
    </location>
</feature>
<comment type="caution">
    <text evidence="8">The sequence shown here is derived from an EMBL/GenBank/DDBJ whole genome shotgun (WGS) entry which is preliminary data.</text>
</comment>
<gene>
    <name evidence="8" type="primary">trh</name>
    <name evidence="8" type="ORF">CEXT_91881</name>
</gene>
<feature type="region of interest" description="Disordered" evidence="6">
    <location>
        <begin position="482"/>
        <end position="572"/>
    </location>
</feature>
<dbReference type="InterPro" id="IPR013655">
    <property type="entry name" value="PAS_fold_3"/>
</dbReference>
<dbReference type="SUPFAM" id="SSF55785">
    <property type="entry name" value="PYP-like sensor domain (PAS domain)"/>
    <property type="match status" value="1"/>
</dbReference>
<name>A0AAV4M7L3_CAEEX</name>
<evidence type="ECO:0000256" key="5">
    <source>
        <dbReference type="ARBA" id="ARBA00023242"/>
    </source>
</evidence>
<dbReference type="Pfam" id="PF08447">
    <property type="entry name" value="PAS_3"/>
    <property type="match status" value="1"/>
</dbReference>
<feature type="region of interest" description="Disordered" evidence="6">
    <location>
        <begin position="199"/>
        <end position="219"/>
    </location>
</feature>
<protein>
    <submittedName>
        <fullName evidence="8">Protein trachealess</fullName>
    </submittedName>
</protein>
<evidence type="ECO:0000313" key="8">
    <source>
        <dbReference type="EMBL" id="GIX66824.1"/>
    </source>
</evidence>
<dbReference type="GO" id="GO:0010557">
    <property type="term" value="P:positive regulation of macromolecule biosynthetic process"/>
    <property type="evidence" value="ECO:0007669"/>
    <property type="project" value="UniProtKB-ARBA"/>
</dbReference>
<evidence type="ECO:0000313" key="9">
    <source>
        <dbReference type="Proteomes" id="UP001054945"/>
    </source>
</evidence>